<keyword evidence="1" id="KW-0175">Coiled coil</keyword>
<evidence type="ECO:0000256" key="2">
    <source>
        <dbReference type="SAM" id="Phobius"/>
    </source>
</evidence>
<keyword evidence="2" id="KW-1133">Transmembrane helix</keyword>
<comment type="caution">
    <text evidence="3">The sequence shown here is derived from an EMBL/GenBank/DDBJ whole genome shotgun (WGS) entry which is preliminary data.</text>
</comment>
<keyword evidence="2" id="KW-0472">Membrane</keyword>
<sequence length="288" mass="32732">MENEKKLKNLVIVLTVIAVLLAAFLAYIWIDRNKMVGDLTIEKDQLTEQTEQLKEEYATLTTNNDSLNVQLSREREKVDQLIDRVKKTEATNRYKIRQYEKELGTLRSIMRSYIVQIDSLNTLNTHLRKETAAAKDEVKQTKQKYEELQTTTDEYARQVQKGSVLKGRGINMIAITASNKETDRSSRAVKLKTCLNLVENTIAAKGPRKVYIRVKGPDGILMTGASQQIFNTSGDQMIYSAVREVDYQGSELEVCIYFANNAPYVKGVYNVDVYTEEGKLGSADLLLR</sequence>
<feature type="transmembrane region" description="Helical" evidence="2">
    <location>
        <begin position="7"/>
        <end position="30"/>
    </location>
</feature>
<dbReference type="AlphaFoldDB" id="A0A645CNT8"/>
<evidence type="ECO:0000256" key="1">
    <source>
        <dbReference type="SAM" id="Coils"/>
    </source>
</evidence>
<evidence type="ECO:0000313" key="3">
    <source>
        <dbReference type="EMBL" id="MPM78555.1"/>
    </source>
</evidence>
<gene>
    <name evidence="3" type="ORF">SDC9_125566</name>
</gene>
<name>A0A645CNT8_9ZZZZ</name>
<dbReference type="Gene3D" id="1.10.287.1490">
    <property type="match status" value="1"/>
</dbReference>
<reference evidence="3" key="1">
    <citation type="submission" date="2019-08" db="EMBL/GenBank/DDBJ databases">
        <authorList>
            <person name="Kucharzyk K."/>
            <person name="Murdoch R.W."/>
            <person name="Higgins S."/>
            <person name="Loffler F."/>
        </authorList>
    </citation>
    <scope>NUCLEOTIDE SEQUENCE</scope>
</reference>
<dbReference type="EMBL" id="VSSQ01028724">
    <property type="protein sequence ID" value="MPM78555.1"/>
    <property type="molecule type" value="Genomic_DNA"/>
</dbReference>
<proteinExistence type="predicted"/>
<keyword evidence="2" id="KW-0812">Transmembrane</keyword>
<organism evidence="3">
    <name type="scientific">bioreactor metagenome</name>
    <dbReference type="NCBI Taxonomy" id="1076179"/>
    <lineage>
        <taxon>unclassified sequences</taxon>
        <taxon>metagenomes</taxon>
        <taxon>ecological metagenomes</taxon>
    </lineage>
</organism>
<protein>
    <submittedName>
        <fullName evidence="3">Uncharacterized protein</fullName>
    </submittedName>
</protein>
<feature type="coiled-coil region" evidence="1">
    <location>
        <begin position="36"/>
        <end position="91"/>
    </location>
</feature>
<accession>A0A645CNT8</accession>
<feature type="coiled-coil region" evidence="1">
    <location>
        <begin position="124"/>
        <end position="158"/>
    </location>
</feature>